<dbReference type="PROSITE" id="PS50234">
    <property type="entry name" value="VWFA"/>
    <property type="match status" value="2"/>
</dbReference>
<keyword evidence="6" id="KW-0677">Repeat</keyword>
<comment type="function">
    <text evidence="13">Stratified squamous epithelial basement membrane protein that forms anchoring fibrils which may contribute to epithelial basement membrane organization and adherence by interacting with extracellular matrix (ECM) proteins such as type IV collagen.</text>
</comment>
<evidence type="ECO:0000256" key="15">
    <source>
        <dbReference type="ARBA" id="ARBA00067314"/>
    </source>
</evidence>
<feature type="region of interest" description="Disordered" evidence="17">
    <location>
        <begin position="852"/>
        <end position="874"/>
    </location>
</feature>
<dbReference type="GO" id="GO:0007399">
    <property type="term" value="P:nervous system development"/>
    <property type="evidence" value="ECO:0007669"/>
    <property type="project" value="TreeGrafter"/>
</dbReference>
<reference evidence="21 22" key="1">
    <citation type="journal article" date="2018" name="Mol. Genet. Genomics">
        <title>The red deer Cervus elaphus genome CerEla1.0: sequencing, annotating, genes, and chromosomes.</title>
        <authorList>
            <person name="Bana N.A."/>
            <person name="Nyiri A."/>
            <person name="Nagy J."/>
            <person name="Frank K."/>
            <person name="Nagy T."/>
            <person name="Steger V."/>
            <person name="Schiller M."/>
            <person name="Lakatos P."/>
            <person name="Sugar L."/>
            <person name="Horn P."/>
            <person name="Barta E."/>
            <person name="Orosz L."/>
        </authorList>
    </citation>
    <scope>NUCLEOTIDE SEQUENCE [LARGE SCALE GENOMIC DNA]</scope>
    <source>
        <strain evidence="21">Hungarian</strain>
    </source>
</reference>
<comment type="caution">
    <text evidence="21">The sequence shown here is derived from an EMBL/GenBank/DDBJ whole genome shotgun (WGS) entry which is preliminary data.</text>
</comment>
<dbReference type="Gene3D" id="3.40.50.410">
    <property type="entry name" value="von Willebrand factor, type A domain"/>
    <property type="match status" value="2"/>
</dbReference>
<keyword evidence="3" id="KW-0272">Extracellular matrix</keyword>
<feature type="domain" description="BPTI/Kunitz inhibitor" evidence="19">
    <location>
        <begin position="2843"/>
        <end position="2896"/>
    </location>
</feature>
<dbReference type="GO" id="GO:0007160">
    <property type="term" value="P:cell-matrix adhesion"/>
    <property type="evidence" value="ECO:0007669"/>
    <property type="project" value="TreeGrafter"/>
</dbReference>
<dbReference type="Proteomes" id="UP000242450">
    <property type="component" value="Chromosome 24"/>
</dbReference>
<feature type="domain" description="Fibronectin type-III" evidence="20">
    <location>
        <begin position="743"/>
        <end position="831"/>
    </location>
</feature>
<feature type="compositionally biased region" description="Gly residues" evidence="17">
    <location>
        <begin position="2096"/>
        <end position="2105"/>
    </location>
</feature>
<dbReference type="FunFam" id="2.60.40.10:FF:001175">
    <property type="entry name" value="Putative collagen alpha-1vii chain"/>
    <property type="match status" value="1"/>
</dbReference>
<comment type="subunit">
    <text evidence="14">Homotrimer. Interacts with MIA3/TANGO1; facilitating its loading into transport carriers and subsequent secretion.</text>
</comment>
<evidence type="ECO:0000256" key="2">
    <source>
        <dbReference type="ARBA" id="ARBA00022525"/>
    </source>
</evidence>
<feature type="compositionally biased region" description="Basic and acidic residues" evidence="17">
    <location>
        <begin position="1857"/>
        <end position="1873"/>
    </location>
</feature>
<dbReference type="PROSITE" id="PS50279">
    <property type="entry name" value="BPTI_KUNITZ_2"/>
    <property type="match status" value="1"/>
</dbReference>
<feature type="region of interest" description="Disordered" evidence="17">
    <location>
        <begin position="1782"/>
        <end position="1821"/>
    </location>
</feature>
<evidence type="ECO:0000256" key="10">
    <source>
        <dbReference type="ARBA" id="ARBA00023119"/>
    </source>
</evidence>
<keyword evidence="7" id="KW-0084">Basement membrane</keyword>
<dbReference type="OrthoDB" id="9940467at2759"/>
<keyword evidence="9" id="KW-0722">Serine protease inhibitor</keyword>
<feature type="compositionally biased region" description="Basic and acidic residues" evidence="17">
    <location>
        <begin position="1729"/>
        <end position="1740"/>
    </location>
</feature>
<dbReference type="PANTHER" id="PTHR46708">
    <property type="entry name" value="TENASCIN"/>
    <property type="match status" value="1"/>
</dbReference>
<dbReference type="SMART" id="SM00131">
    <property type="entry name" value="KU"/>
    <property type="match status" value="1"/>
</dbReference>
<dbReference type="GO" id="GO:0005581">
    <property type="term" value="C:collagen trimer"/>
    <property type="evidence" value="ECO:0007669"/>
    <property type="project" value="UniProtKB-KW"/>
</dbReference>
<feature type="compositionally biased region" description="Pro residues" evidence="17">
    <location>
        <begin position="1692"/>
        <end position="1702"/>
    </location>
</feature>
<feature type="domain" description="Fibronectin type-III" evidence="20">
    <location>
        <begin position="873"/>
        <end position="966"/>
    </location>
</feature>
<dbReference type="GO" id="GO:0043394">
    <property type="term" value="F:proteoglycan binding"/>
    <property type="evidence" value="ECO:0007669"/>
    <property type="project" value="TreeGrafter"/>
</dbReference>
<dbReference type="Pfam" id="PF01391">
    <property type="entry name" value="Collagen"/>
    <property type="match status" value="5"/>
</dbReference>
<feature type="region of interest" description="Disordered" evidence="17">
    <location>
        <begin position="1848"/>
        <end position="1876"/>
    </location>
</feature>
<dbReference type="InterPro" id="IPR020901">
    <property type="entry name" value="Prtase_inh_Kunz-CS"/>
</dbReference>
<feature type="domain" description="Fibronectin type-III" evidence="20">
    <location>
        <begin position="168"/>
        <end position="263"/>
    </location>
</feature>
<sequence length="2911" mass="305415">RPLRGQGQKKFLSLACCHPPPRRTEFDLDALGSGGDVIRAIRELSYKGGNTRTGAAILHVADRVFLPQLARPGVPKVCILITDGKSQDMVDTAAQRLKGQGVKLFAVGIKNADPEELKRIASQPTSDFFFFVNDFSILRTLLPLVSRRVCTTAGGVPVTLPPDDSTSGPRDLLLSEPGSQSLRVQWTAASGPVTGYKVQYAPLTGLGQPLPSERREVSVPAGETSVRLQGLRPMTEYQVTVVALYANSIGEAVSGTARTTALEGPEVTIQNTTAHSLLVAWRGLPGATGYRVTWRVVRGGATQQQELGPGQGSVLLRDLQPGTDYEVTVSALLGRSVGPATSLTARTDTSVEQTLRPVILGPTSILLSWDLVPEARGYRLEWRRESGLEVPQKVLLPSDVTRYQLDGLQPGTEYRLTLYTLLEGREVATPATVVPTGEGPRGPGQVGGEGMGRGGCPRPPLTLCSLTGPELPVGPVTDLQATELPGQRVRVSWTPVPSATEYRITVRSTQGVERSLVLPGSQTAFDLDDVRAGLSYTVRVSARVGSREGAASVLTVRREPETPLAMPGLRVVASDATRVRVAWGPVPGASGFRISWRTDNGLESSQTVPSDSTATDIVGLRPGTSYQVAVSALRGREEGPPAVIVARTDPLGPVRSVRVTRISSSSVTITWNTVPGAAGYRVSWRSGRGPEKSQLVSGEATVAELDGLEPDTEYTVRVWARVAGVDGTPASVVVRTDPQPVGSVSKLQILNASSDVLRVTWVGVTGATAYRLAWGRSEGGPTRQQILPGNTDSAEIRGLEGGVSYSVRVTALVGDREGAPVSIVVTTPPEAPPALETLRVVQRGEHSLRLQWQPDTGSNPWSLIPPPESPRVPSTQLRVVDTSVDSVTLAWTPVSGVSSYILSWRPLRGPGQELPGASQTLPGTSNSQRVTGLELGTSYLFSLTPVRDGVRGPETSITQSPACPRGLMDVAFLVHATRDNAHRSEAVKRALEHLVSALGPLGPQAVQVGLLSYSHRPSPLLSLNSSHDLGIILQKIRDIPYTDPSGNNLGTAVVTAHRYLLAPDAPGRRRHVPGVMVLLVDEPLRGDIFNSIHEAQAAGLKVMMLGLAGADPEQLRRLVPGMDPSQSFFAVDDGPSLERAVSSLAAALCQTALTTQPQPEPCSVYCPKGQKGEPGQMGLKGQTGPPGPPGLPGRIGVPGPQGPPGSASAKGERHLGLWGEGSRASLGQMGLPAALAALGLLEPLVRRAPQGGPALVENQESEDLEGQRGSRESLDKSLEARAQGFLGRKGTLDLQVRKAIVGSGAPLDQVTALLLWASLGCRVFLEAPDPKAQLAPLEKKEKRVTVKMEPRASQDNLGSRVSGANVDRLAQWDHRGCQELLDDLDPRGLKGHQDRPAAEERRGSLVGLETLQWDLGVLEPKERREIWGPLGPKELPDSKGNRAHRAWLFLETLAPKETLEAEVPSASLVEQDPRVTQDSLERRETLGGLVPQDPSVPEDETVKLERKATRVPRVTQVCLEKLASVAFGGRLELGGLWVRRETREILERMDEMGALDRLDPRVTVGSQVPQEPLDGWWTRDLEPERRESLGIEDRRVHEDPRATLAPPELLGRGASVDFGGLQAHRGTQVFEAQQEKRATGARLAWMAAMGWMGNQEPLVPLGRMVPWARPETQGEIKDFFQGLPGLRGEQGPPGPAGPPGAPGKPGEDGKPGLNGKNSSACRENLGTPEKTEGRERREIRAPLGEKVVTAPRVSVELLVPLGSRAPRASRGRSVLPGRAFLASRGVQAPSHSSSQGDRGETGPRGEQGLPGERGLRGEPGSLVNAERLLENIGIKTSALREIVETWEESSGGFLPTPERRRGPKGDPGERGPPGKEVCAGAPSAFLENVDQREIAETLALRGHLAWPWGRGAFLDLPALLGSLGSLVSLGSPARLGVWGKLEDLERGENGERKENVENRAEMAFLASLDPPDPQAPRWPWTSQVLGSLENKDPLDSRALRSVCGLSLGATPAVAPRPGLTCHSHRGIQAVMVTEAPKETGDAQGATLHLQGEPGSKGDRGEPGQRGQNGIPGLPGERGVAGPEGKPGLQGPRGTPGPAGGHGDPGAPGAPGLAGPAGPQGPSGLKGRGASGPSVGSFSVCVLGRGSPERQDHQDGARLDLLEPWDFPGPLALQAWWVLKGHQVCLDKWGRRGSQERRVVMVPLGKTETEEPPACRGHQACRALSDLKESRDPWGPLDRRSPQAVVGPPGAKGEKGAPGGLAGDLVGEPGAKGDRGLPGLRGEKGEAGRAGEPGDPGEDGQKGAPGLKGHKGDPGVGVQGPPGPAGPPGLKVKRCPVAGGGGRRETQAPLDPPDLLALWGSPVRRALEESWVSRAPVESGVWQAPQGEREPQVPWGRLDHPGQWEHLGPLDSKEIRGTLEQDCLGPEASVGSPVSGCGEDGRPGLEGPRGLAGPPGSRGERGEKGDIGASGLKGDKGDSAVILGPPGPRGAKGDSGERGPRGIDGDKGPRGDSGEPGEKGTKGEPGDKGSAGLLGARGLTGPKASPDPGTDPGPRGEPGAAGIPGEPGSPGKDGIPGVRGDKGDVGFMGPRGLKGERGIKGACGLDGEKGDKGEAGLPGRPGLAGRKGELGEPGVPGQAGAPGKEGLIGPKGDRGFDGQPGPKGDQGEKGERGPPGVGGFPGPRGSDGSSGPPGPPGSIGPKGPEGLQGQKGERGPPGESVVGAPGAPGTPGERGEQGRPGPTGPRGEKGEAALTEDDIRGLVRQEMSQHCACQGQYIASGSRPLPSYAADTAGPQLHPVPVLRVSHAEEDGQVPPEDDEYEYSEYSVEEYQDPAAPWDDNDPCSLPLDEGSCSAYTLRWYHRAGAGGTKACHPFVYGGCGGNANRFGTREACEHRCLPQAAHSQGTGAARS</sequence>
<evidence type="ECO:0000313" key="21">
    <source>
        <dbReference type="EMBL" id="OWK02852.1"/>
    </source>
</evidence>
<feature type="region of interest" description="Disordered" evidence="17">
    <location>
        <begin position="1252"/>
        <end position="1274"/>
    </location>
</feature>
<dbReference type="InterPro" id="IPR050991">
    <property type="entry name" value="ECM_Regulatory_Proteins"/>
</dbReference>
<dbReference type="FunFam" id="2.60.40.10:FF:001646">
    <property type="entry name" value="Collagen, type VII, alpha 1"/>
    <property type="match status" value="1"/>
</dbReference>
<feature type="domain" description="VWFA" evidence="18">
    <location>
        <begin position="969"/>
        <end position="1144"/>
    </location>
</feature>
<keyword evidence="12" id="KW-0379">Hydroxylation</keyword>
<dbReference type="PROSITE" id="PS00280">
    <property type="entry name" value="BPTI_KUNITZ_1"/>
    <property type="match status" value="1"/>
</dbReference>
<dbReference type="InterPro" id="IPR002223">
    <property type="entry name" value="Kunitz_BPTI"/>
</dbReference>
<keyword evidence="11" id="KW-1015">Disulfide bond</keyword>
<evidence type="ECO:0000256" key="7">
    <source>
        <dbReference type="ARBA" id="ARBA00022869"/>
    </source>
</evidence>
<proteinExistence type="predicted"/>
<feature type="domain" description="Fibronectin type-III" evidence="20">
    <location>
        <begin position="653"/>
        <end position="740"/>
    </location>
</feature>
<keyword evidence="10" id="KW-0176">Collagen</keyword>
<dbReference type="CDD" id="cd22627">
    <property type="entry name" value="Kunitz_collagen_alpha1_VII"/>
    <property type="match status" value="1"/>
</dbReference>
<feature type="region of interest" description="Disordered" evidence="17">
    <location>
        <begin position="1173"/>
        <end position="1212"/>
    </location>
</feature>
<dbReference type="InterPro" id="IPR008160">
    <property type="entry name" value="Collagen"/>
</dbReference>
<feature type="domain" description="Fibronectin type-III" evidence="20">
    <location>
        <begin position="475"/>
        <end position="562"/>
    </location>
</feature>
<feature type="compositionally biased region" description="Basic and acidic residues" evidence="17">
    <location>
        <begin position="2270"/>
        <end position="2288"/>
    </location>
</feature>
<dbReference type="InterPro" id="IPR003961">
    <property type="entry name" value="FN3_dom"/>
</dbReference>
<dbReference type="InterPro" id="IPR036465">
    <property type="entry name" value="vWFA_dom_sf"/>
</dbReference>
<feature type="compositionally biased region" description="Basic and acidic residues" evidence="17">
    <location>
        <begin position="2228"/>
        <end position="2240"/>
    </location>
</feature>
<dbReference type="FunFam" id="2.60.40.10:FF:001333">
    <property type="entry name" value="collagen alpha-1(VII) chain isoform X2"/>
    <property type="match status" value="1"/>
</dbReference>
<dbReference type="GO" id="GO:0005604">
    <property type="term" value="C:basement membrane"/>
    <property type="evidence" value="ECO:0007669"/>
    <property type="project" value="UniProtKB-SubCell"/>
</dbReference>
<evidence type="ECO:0000256" key="11">
    <source>
        <dbReference type="ARBA" id="ARBA00023157"/>
    </source>
</evidence>
<feature type="compositionally biased region" description="Low complexity" evidence="17">
    <location>
        <begin position="2556"/>
        <end position="2569"/>
    </location>
</feature>
<feature type="region of interest" description="Disordered" evidence="17">
    <location>
        <begin position="2035"/>
        <end position="2132"/>
    </location>
</feature>
<feature type="domain" description="Fibronectin type-III" evidence="20">
    <location>
        <begin position="351"/>
        <end position="442"/>
    </location>
</feature>
<feature type="compositionally biased region" description="Gly residues" evidence="17">
    <location>
        <begin position="2672"/>
        <end position="2681"/>
    </location>
</feature>
<feature type="region of interest" description="Disordered" evidence="17">
    <location>
        <begin position="1681"/>
        <end position="1743"/>
    </location>
</feature>
<dbReference type="GO" id="GO:0005178">
    <property type="term" value="F:integrin binding"/>
    <property type="evidence" value="ECO:0007669"/>
    <property type="project" value="TreeGrafter"/>
</dbReference>
<dbReference type="FunFam" id="4.10.410.10:FF:000019">
    <property type="entry name" value="collagen alpha-1(VII) chain"/>
    <property type="match status" value="1"/>
</dbReference>
<feature type="domain" description="Fibronectin type-III" evidence="20">
    <location>
        <begin position="264"/>
        <end position="350"/>
    </location>
</feature>
<dbReference type="InterPro" id="IPR036116">
    <property type="entry name" value="FN3_sf"/>
</dbReference>
<evidence type="ECO:0000256" key="12">
    <source>
        <dbReference type="ARBA" id="ARBA00023278"/>
    </source>
</evidence>
<dbReference type="CDD" id="cd00063">
    <property type="entry name" value="FN3"/>
    <property type="match status" value="8"/>
</dbReference>
<evidence type="ECO:0000256" key="3">
    <source>
        <dbReference type="ARBA" id="ARBA00022530"/>
    </source>
</evidence>
<dbReference type="FunFam" id="3.40.50.410:FF:000072">
    <property type="entry name" value="collagen alpha-1(VII) chain"/>
    <property type="match status" value="1"/>
</dbReference>
<feature type="domain" description="VWFA" evidence="18">
    <location>
        <begin position="23"/>
        <end position="145"/>
    </location>
</feature>
<dbReference type="GO" id="GO:0007044">
    <property type="term" value="P:cell-substrate junction assembly"/>
    <property type="evidence" value="ECO:0007669"/>
    <property type="project" value="TreeGrafter"/>
</dbReference>
<dbReference type="PROSITE" id="PS50853">
    <property type="entry name" value="FN3"/>
    <property type="match status" value="8"/>
</dbReference>
<evidence type="ECO:0000256" key="5">
    <source>
        <dbReference type="ARBA" id="ARBA00022729"/>
    </source>
</evidence>
<dbReference type="Gene3D" id="1.20.5.320">
    <property type="entry name" value="6-Phosphogluconate Dehydrogenase, domain 3"/>
    <property type="match status" value="2"/>
</dbReference>
<feature type="compositionally biased region" description="Basic and acidic residues" evidence="17">
    <location>
        <begin position="1265"/>
        <end position="1274"/>
    </location>
</feature>
<evidence type="ECO:0000256" key="13">
    <source>
        <dbReference type="ARBA" id="ARBA00053615"/>
    </source>
</evidence>
<keyword evidence="8" id="KW-0130">Cell adhesion</keyword>
<dbReference type="SUPFAM" id="SSF57362">
    <property type="entry name" value="BPTI-like"/>
    <property type="match status" value="1"/>
</dbReference>
<keyword evidence="22" id="KW-1185">Reference proteome</keyword>
<gene>
    <name evidence="21" type="ORF">Celaphus_00010573</name>
</gene>
<evidence type="ECO:0000313" key="22">
    <source>
        <dbReference type="Proteomes" id="UP000242450"/>
    </source>
</evidence>
<dbReference type="Pfam" id="PF00092">
    <property type="entry name" value="VWA"/>
    <property type="match status" value="2"/>
</dbReference>
<dbReference type="GO" id="GO:0005201">
    <property type="term" value="F:extracellular matrix structural constituent"/>
    <property type="evidence" value="ECO:0007669"/>
    <property type="project" value="TreeGrafter"/>
</dbReference>
<dbReference type="InterPro" id="IPR013783">
    <property type="entry name" value="Ig-like_fold"/>
</dbReference>
<dbReference type="SUPFAM" id="SSF53300">
    <property type="entry name" value="vWA-like"/>
    <property type="match status" value="2"/>
</dbReference>
<dbReference type="GO" id="GO:0004867">
    <property type="term" value="F:serine-type endopeptidase inhibitor activity"/>
    <property type="evidence" value="ECO:0007669"/>
    <property type="project" value="UniProtKB-KW"/>
</dbReference>
<accession>A0A212CA95</accession>
<dbReference type="SMART" id="SM00060">
    <property type="entry name" value="FN3"/>
    <property type="match status" value="8"/>
</dbReference>
<dbReference type="InterPro" id="IPR036880">
    <property type="entry name" value="Kunitz_BPTI_sf"/>
</dbReference>
<dbReference type="InterPro" id="IPR002035">
    <property type="entry name" value="VWF_A"/>
</dbReference>
<evidence type="ECO:0000256" key="16">
    <source>
        <dbReference type="ARBA" id="ARBA00081956"/>
    </source>
</evidence>
<organism evidence="21 22">
    <name type="scientific">Cervus elaphus hippelaphus</name>
    <name type="common">European red deer</name>
    <dbReference type="NCBI Taxonomy" id="46360"/>
    <lineage>
        <taxon>Eukaryota</taxon>
        <taxon>Metazoa</taxon>
        <taxon>Chordata</taxon>
        <taxon>Craniata</taxon>
        <taxon>Vertebrata</taxon>
        <taxon>Euteleostomi</taxon>
        <taxon>Mammalia</taxon>
        <taxon>Eutheria</taxon>
        <taxon>Laurasiatheria</taxon>
        <taxon>Artiodactyla</taxon>
        <taxon>Ruminantia</taxon>
        <taxon>Pecora</taxon>
        <taxon>Cervidae</taxon>
        <taxon>Cervinae</taxon>
        <taxon>Cervus</taxon>
    </lineage>
</organism>
<evidence type="ECO:0000259" key="18">
    <source>
        <dbReference type="PROSITE" id="PS50234"/>
    </source>
</evidence>
<evidence type="ECO:0000256" key="4">
    <source>
        <dbReference type="ARBA" id="ARBA00022690"/>
    </source>
</evidence>
<keyword evidence="5" id="KW-0732">Signal</keyword>
<dbReference type="GO" id="GO:0007507">
    <property type="term" value="P:heart development"/>
    <property type="evidence" value="ECO:0007669"/>
    <property type="project" value="TreeGrafter"/>
</dbReference>
<evidence type="ECO:0000256" key="14">
    <source>
        <dbReference type="ARBA" id="ARBA00064977"/>
    </source>
</evidence>
<keyword evidence="4" id="KW-0646">Protease inhibitor</keyword>
<evidence type="ECO:0000256" key="6">
    <source>
        <dbReference type="ARBA" id="ARBA00022737"/>
    </source>
</evidence>
<evidence type="ECO:0000259" key="19">
    <source>
        <dbReference type="PROSITE" id="PS50279"/>
    </source>
</evidence>
<feature type="compositionally biased region" description="Low complexity" evidence="17">
    <location>
        <begin position="2106"/>
        <end position="2122"/>
    </location>
</feature>
<protein>
    <recommendedName>
        <fullName evidence="15">Collagen alpha-1(VII) chain</fullName>
    </recommendedName>
    <alternativeName>
        <fullName evidence="16">Long-chain collagen</fullName>
    </alternativeName>
</protein>
<dbReference type="SMART" id="SM00327">
    <property type="entry name" value="VWA"/>
    <property type="match status" value="2"/>
</dbReference>
<evidence type="ECO:0000256" key="9">
    <source>
        <dbReference type="ARBA" id="ARBA00022900"/>
    </source>
</evidence>
<feature type="domain" description="Fibronectin type-III" evidence="20">
    <location>
        <begin position="565"/>
        <end position="652"/>
    </location>
</feature>
<dbReference type="GO" id="GO:0005576">
    <property type="term" value="C:extracellular region"/>
    <property type="evidence" value="ECO:0007669"/>
    <property type="project" value="UniProtKB-ARBA"/>
</dbReference>
<feature type="non-terminal residue" evidence="21">
    <location>
        <position position="1"/>
    </location>
</feature>
<keyword evidence="2" id="KW-0964">Secreted</keyword>
<name>A0A212CA95_CEREH</name>
<dbReference type="Pfam" id="PF00041">
    <property type="entry name" value="fn3"/>
    <property type="match status" value="7"/>
</dbReference>
<dbReference type="Gene3D" id="4.10.410.10">
    <property type="entry name" value="Pancreatic trypsin inhibitor Kunitz domain"/>
    <property type="match status" value="1"/>
</dbReference>
<dbReference type="SUPFAM" id="SSF49265">
    <property type="entry name" value="Fibronectin type III"/>
    <property type="match status" value="5"/>
</dbReference>
<dbReference type="PRINTS" id="PR00759">
    <property type="entry name" value="BASICPTASE"/>
</dbReference>
<dbReference type="PANTHER" id="PTHR46708:SF7">
    <property type="entry name" value="FIBRONECTIN TYPE-III DOMAIN-CONTAINING PROTEIN"/>
    <property type="match status" value="1"/>
</dbReference>
<feature type="compositionally biased region" description="Basic and acidic residues" evidence="17">
    <location>
        <begin position="2490"/>
        <end position="2526"/>
    </location>
</feature>
<dbReference type="Pfam" id="PF00014">
    <property type="entry name" value="Kunitz_BPTI"/>
    <property type="match status" value="1"/>
</dbReference>
<dbReference type="FunFam" id="2.60.40.10:FF:000307">
    <property type="entry name" value="collagen alpha-1(VII) chain isoform X1"/>
    <property type="match status" value="5"/>
</dbReference>
<evidence type="ECO:0000256" key="17">
    <source>
        <dbReference type="SAM" id="MobiDB-lite"/>
    </source>
</evidence>
<dbReference type="CDD" id="cd01450">
    <property type="entry name" value="vWFA_subfamily_ECM"/>
    <property type="match status" value="1"/>
</dbReference>
<evidence type="ECO:0000256" key="1">
    <source>
        <dbReference type="ARBA" id="ARBA00004302"/>
    </source>
</evidence>
<dbReference type="Gene3D" id="2.60.40.10">
    <property type="entry name" value="Immunoglobulins"/>
    <property type="match status" value="8"/>
</dbReference>
<evidence type="ECO:0000256" key="8">
    <source>
        <dbReference type="ARBA" id="ARBA00022889"/>
    </source>
</evidence>
<comment type="subcellular location">
    <subcellularLocation>
        <location evidence="1">Secreted</location>
        <location evidence="1">Extracellular space</location>
        <location evidence="1">Extracellular matrix</location>
        <location evidence="1">Basement membrane</location>
    </subcellularLocation>
</comment>
<dbReference type="EMBL" id="MKHE01000024">
    <property type="protein sequence ID" value="OWK02852.1"/>
    <property type="molecule type" value="Genomic_DNA"/>
</dbReference>
<feature type="region of interest" description="Disordered" evidence="17">
    <location>
        <begin position="2228"/>
        <end position="2329"/>
    </location>
</feature>
<evidence type="ECO:0000259" key="20">
    <source>
        <dbReference type="PROSITE" id="PS50853"/>
    </source>
</evidence>
<feature type="region of interest" description="Disordered" evidence="17">
    <location>
        <begin position="2422"/>
        <end position="2751"/>
    </location>
</feature>